<dbReference type="AlphaFoldDB" id="A0A919RKV0"/>
<keyword evidence="1" id="KW-0472">Membrane</keyword>
<keyword evidence="1" id="KW-0812">Transmembrane</keyword>
<proteinExistence type="predicted"/>
<evidence type="ECO:0000313" key="2">
    <source>
        <dbReference type="EMBL" id="GII95677.1"/>
    </source>
</evidence>
<evidence type="ECO:0000256" key="1">
    <source>
        <dbReference type="SAM" id="Phobius"/>
    </source>
</evidence>
<evidence type="ECO:0000313" key="3">
    <source>
        <dbReference type="Proteomes" id="UP000606172"/>
    </source>
</evidence>
<feature type="transmembrane region" description="Helical" evidence="1">
    <location>
        <begin position="12"/>
        <end position="37"/>
    </location>
</feature>
<dbReference type="Proteomes" id="UP000606172">
    <property type="component" value="Unassembled WGS sequence"/>
</dbReference>
<sequence>MLGIGGLAVGGLTVLAIGSLAISGLAVLGLGVLGLAVRSLSVGRLSIGSLAVRRLTVRRRRLLIGDRLRTRWRRITGLTAISLPAVTLRTVVRPAGVLPAVARLTLALLTVALLPEAGCRISGVLPIGGLRPGGRLRALAMPTLNLRRISRLAICGRLPVSGSAPLGPGLTITRLPITLVTVNPLAVSTGAGHTVVLRVTPLRSVSSVAGCRLTGTCAWAGLPGDGLPITLGAISARVSALWPGRLLTVAGLTTGVLACGTRRAPVGGRDRRLIVAVRHAAALT</sequence>
<keyword evidence="1" id="KW-1133">Transmembrane helix</keyword>
<comment type="caution">
    <text evidence="2">The sequence shown here is derived from an EMBL/GenBank/DDBJ whole genome shotgun (WGS) entry which is preliminary data.</text>
</comment>
<accession>A0A919RKV0</accession>
<protein>
    <submittedName>
        <fullName evidence="2">Uncharacterized protein</fullName>
    </submittedName>
</protein>
<keyword evidence="3" id="KW-1185">Reference proteome</keyword>
<name>A0A919RKV0_9ACTN</name>
<gene>
    <name evidence="2" type="ORF">Ssi02_59080</name>
</gene>
<organism evidence="2 3">
    <name type="scientific">Sinosporangium siamense</name>
    <dbReference type="NCBI Taxonomy" id="1367973"/>
    <lineage>
        <taxon>Bacteria</taxon>
        <taxon>Bacillati</taxon>
        <taxon>Actinomycetota</taxon>
        <taxon>Actinomycetes</taxon>
        <taxon>Streptosporangiales</taxon>
        <taxon>Streptosporangiaceae</taxon>
        <taxon>Sinosporangium</taxon>
    </lineage>
</organism>
<reference evidence="2" key="1">
    <citation type="submission" date="2021-01" db="EMBL/GenBank/DDBJ databases">
        <title>Whole genome shotgun sequence of Sinosporangium siamense NBRC 109515.</title>
        <authorList>
            <person name="Komaki H."/>
            <person name="Tamura T."/>
        </authorList>
    </citation>
    <scope>NUCLEOTIDE SEQUENCE</scope>
    <source>
        <strain evidence="2">NBRC 109515</strain>
    </source>
</reference>
<dbReference type="EMBL" id="BOOW01000037">
    <property type="protein sequence ID" value="GII95677.1"/>
    <property type="molecule type" value="Genomic_DNA"/>
</dbReference>